<comment type="subcellular location">
    <subcellularLocation>
        <location evidence="1">Membrane</location>
        <topology evidence="1">Multi-pass membrane protein</topology>
    </subcellularLocation>
</comment>
<evidence type="ECO:0000256" key="4">
    <source>
        <dbReference type="ARBA" id="ARBA00023136"/>
    </source>
</evidence>
<accession>A0AAN6YU77</accession>
<evidence type="ECO:0000256" key="5">
    <source>
        <dbReference type="SAM" id="MobiDB-lite"/>
    </source>
</evidence>
<name>A0AAN6YU77_9PEZI</name>
<keyword evidence="3 6" id="KW-1133">Transmembrane helix</keyword>
<dbReference type="Proteomes" id="UP001302812">
    <property type="component" value="Unassembled WGS sequence"/>
</dbReference>
<evidence type="ECO:0000313" key="8">
    <source>
        <dbReference type="Proteomes" id="UP001302812"/>
    </source>
</evidence>
<dbReference type="EMBL" id="MU853340">
    <property type="protein sequence ID" value="KAK4113259.1"/>
    <property type="molecule type" value="Genomic_DNA"/>
</dbReference>
<sequence>MPADESSPLLPSTTESRTSDETQISQLEPQETMSSSILWKIGAISGATAVGLGAFGAHGLKKSIADPQKLANWSTAAQYQLVHSAALLIASNNPVAGTLFTAGMTLFSGSLYALTLDTERFRWMGPVTPLGGLCLIAGWLALAFGKRGAGVRWPRS</sequence>
<keyword evidence="4 6" id="KW-0472">Membrane</keyword>
<dbReference type="AlphaFoldDB" id="A0AAN6YU77"/>
<protein>
    <submittedName>
        <fullName evidence="7">DUF423-domain-containing protein</fullName>
    </submittedName>
</protein>
<dbReference type="GeneID" id="89935614"/>
<reference evidence="7" key="2">
    <citation type="submission" date="2023-05" db="EMBL/GenBank/DDBJ databases">
        <authorList>
            <consortium name="Lawrence Berkeley National Laboratory"/>
            <person name="Steindorff A."/>
            <person name="Hensen N."/>
            <person name="Bonometti L."/>
            <person name="Westerberg I."/>
            <person name="Brannstrom I.O."/>
            <person name="Guillou S."/>
            <person name="Cros-Aarteil S."/>
            <person name="Calhoun S."/>
            <person name="Haridas S."/>
            <person name="Kuo A."/>
            <person name="Mondo S."/>
            <person name="Pangilinan J."/>
            <person name="Riley R."/>
            <person name="Labutti K."/>
            <person name="Andreopoulos B."/>
            <person name="Lipzen A."/>
            <person name="Chen C."/>
            <person name="Yanf M."/>
            <person name="Daum C."/>
            <person name="Ng V."/>
            <person name="Clum A."/>
            <person name="Ohm R."/>
            <person name="Martin F."/>
            <person name="Silar P."/>
            <person name="Natvig D."/>
            <person name="Lalanne C."/>
            <person name="Gautier V."/>
            <person name="Ament-Velasquez S.L."/>
            <person name="Kruys A."/>
            <person name="Hutchinson M.I."/>
            <person name="Powell A.J."/>
            <person name="Barry K."/>
            <person name="Miller A.N."/>
            <person name="Grigoriev I.V."/>
            <person name="Debuchy R."/>
            <person name="Gladieux P."/>
            <person name="Thoren M.H."/>
            <person name="Johannesson H."/>
        </authorList>
    </citation>
    <scope>NUCLEOTIDE SEQUENCE</scope>
    <source>
        <strain evidence="7">CBS 508.74</strain>
    </source>
</reference>
<feature type="transmembrane region" description="Helical" evidence="6">
    <location>
        <begin position="81"/>
        <end position="107"/>
    </location>
</feature>
<evidence type="ECO:0000256" key="6">
    <source>
        <dbReference type="SAM" id="Phobius"/>
    </source>
</evidence>
<dbReference type="GO" id="GO:0016020">
    <property type="term" value="C:membrane"/>
    <property type="evidence" value="ECO:0007669"/>
    <property type="project" value="UniProtKB-SubCell"/>
</dbReference>
<organism evidence="7 8">
    <name type="scientific">Canariomyces notabilis</name>
    <dbReference type="NCBI Taxonomy" id="2074819"/>
    <lineage>
        <taxon>Eukaryota</taxon>
        <taxon>Fungi</taxon>
        <taxon>Dikarya</taxon>
        <taxon>Ascomycota</taxon>
        <taxon>Pezizomycotina</taxon>
        <taxon>Sordariomycetes</taxon>
        <taxon>Sordariomycetidae</taxon>
        <taxon>Sordariales</taxon>
        <taxon>Chaetomiaceae</taxon>
        <taxon>Canariomyces</taxon>
    </lineage>
</organism>
<feature type="transmembrane region" description="Helical" evidence="6">
    <location>
        <begin position="127"/>
        <end position="145"/>
    </location>
</feature>
<proteinExistence type="predicted"/>
<keyword evidence="2 6" id="KW-0812">Transmembrane</keyword>
<gene>
    <name evidence="7" type="ORF">N656DRAFT_708222</name>
</gene>
<dbReference type="PANTHER" id="PTHR43461">
    <property type="entry name" value="TRANSMEMBRANE PROTEIN 256"/>
    <property type="match status" value="1"/>
</dbReference>
<feature type="region of interest" description="Disordered" evidence="5">
    <location>
        <begin position="1"/>
        <end position="27"/>
    </location>
</feature>
<comment type="caution">
    <text evidence="7">The sequence shown here is derived from an EMBL/GenBank/DDBJ whole genome shotgun (WGS) entry which is preliminary data.</text>
</comment>
<evidence type="ECO:0000313" key="7">
    <source>
        <dbReference type="EMBL" id="KAK4113259.1"/>
    </source>
</evidence>
<keyword evidence="8" id="KW-1185">Reference proteome</keyword>
<evidence type="ECO:0000256" key="3">
    <source>
        <dbReference type="ARBA" id="ARBA00022989"/>
    </source>
</evidence>
<feature type="compositionally biased region" description="Polar residues" evidence="5">
    <location>
        <begin position="9"/>
        <end position="27"/>
    </location>
</feature>
<dbReference type="Pfam" id="PF04241">
    <property type="entry name" value="DUF423"/>
    <property type="match status" value="1"/>
</dbReference>
<dbReference type="InterPro" id="IPR006696">
    <property type="entry name" value="DUF423"/>
</dbReference>
<feature type="transmembrane region" description="Helical" evidence="6">
    <location>
        <begin position="37"/>
        <end position="60"/>
    </location>
</feature>
<dbReference type="RefSeq" id="XP_064670829.1">
    <property type="nucleotide sequence ID" value="XM_064811489.1"/>
</dbReference>
<reference evidence="7" key="1">
    <citation type="journal article" date="2023" name="Mol. Phylogenet. Evol.">
        <title>Genome-scale phylogeny and comparative genomics of the fungal order Sordariales.</title>
        <authorList>
            <person name="Hensen N."/>
            <person name="Bonometti L."/>
            <person name="Westerberg I."/>
            <person name="Brannstrom I.O."/>
            <person name="Guillou S."/>
            <person name="Cros-Aarteil S."/>
            <person name="Calhoun S."/>
            <person name="Haridas S."/>
            <person name="Kuo A."/>
            <person name="Mondo S."/>
            <person name="Pangilinan J."/>
            <person name="Riley R."/>
            <person name="LaButti K."/>
            <person name="Andreopoulos B."/>
            <person name="Lipzen A."/>
            <person name="Chen C."/>
            <person name="Yan M."/>
            <person name="Daum C."/>
            <person name="Ng V."/>
            <person name="Clum A."/>
            <person name="Steindorff A."/>
            <person name="Ohm R.A."/>
            <person name="Martin F."/>
            <person name="Silar P."/>
            <person name="Natvig D.O."/>
            <person name="Lalanne C."/>
            <person name="Gautier V."/>
            <person name="Ament-Velasquez S.L."/>
            <person name="Kruys A."/>
            <person name="Hutchinson M.I."/>
            <person name="Powell A.J."/>
            <person name="Barry K."/>
            <person name="Miller A.N."/>
            <person name="Grigoriev I.V."/>
            <person name="Debuchy R."/>
            <person name="Gladieux P."/>
            <person name="Hiltunen Thoren M."/>
            <person name="Johannesson H."/>
        </authorList>
    </citation>
    <scope>NUCLEOTIDE SEQUENCE</scope>
    <source>
        <strain evidence="7">CBS 508.74</strain>
    </source>
</reference>
<evidence type="ECO:0000256" key="2">
    <source>
        <dbReference type="ARBA" id="ARBA00022692"/>
    </source>
</evidence>
<dbReference type="PANTHER" id="PTHR43461:SF1">
    <property type="entry name" value="TRANSMEMBRANE PROTEIN 256"/>
    <property type="match status" value="1"/>
</dbReference>
<evidence type="ECO:0000256" key="1">
    <source>
        <dbReference type="ARBA" id="ARBA00004141"/>
    </source>
</evidence>